<dbReference type="EMBL" id="VWKB01000020">
    <property type="protein sequence ID" value="KAA4096186.1"/>
    <property type="molecule type" value="Genomic_DNA"/>
</dbReference>
<organism evidence="1 2">
    <name type="scientific">Bacteroides ovatus</name>
    <dbReference type="NCBI Taxonomy" id="28116"/>
    <lineage>
        <taxon>Bacteria</taxon>
        <taxon>Pseudomonadati</taxon>
        <taxon>Bacteroidota</taxon>
        <taxon>Bacteroidia</taxon>
        <taxon>Bacteroidales</taxon>
        <taxon>Bacteroidaceae</taxon>
        <taxon>Bacteroides</taxon>
    </lineage>
</organism>
<evidence type="ECO:0008006" key="3">
    <source>
        <dbReference type="Google" id="ProtNLM"/>
    </source>
</evidence>
<sequence>MEINNALAKWAERTTVFYNEVAARLGDDAPAFYTQSPLQNMMTSPKVLIIGINPGSGGSYKEQCNNNSWGLHGNLMNGSHLMKGNPFWPEHHKWLFWKRLRQLFDERNNPLDDENAYVITNASFFATFKAKELNKDVLMKTIRCSLELIDILKPQFIIVLSGKSLLRTMSEVDKEIHYTRLFNSYSNVVVGNIHGVPCCGVPHPSASLLREERTLIKKVVTQVYNKEEFVKGDYESLLNIINERKNNSAHSDNVIYDLYKAIIAHDFAPYVCYEKHDKFRRYDLQNGLQLTIACNSSTKAIAIRPKDYKGEKDIDKMPIPHIGEIFNCLEEVGYISDPHWLAVKPLNRLLFDDVNIEADRIEKEVLETVGKINQILYRQQ</sequence>
<protein>
    <recommendedName>
        <fullName evidence="3">Uracil-DNA glycosylase-like domain-containing protein</fullName>
    </recommendedName>
</protein>
<dbReference type="SUPFAM" id="SSF52141">
    <property type="entry name" value="Uracil-DNA glycosylase-like"/>
    <property type="match status" value="1"/>
</dbReference>
<dbReference type="InterPro" id="IPR036895">
    <property type="entry name" value="Uracil-DNA_glycosylase-like_sf"/>
</dbReference>
<reference evidence="1 2" key="1">
    <citation type="journal article" date="2019" name="Nat. Med.">
        <title>A library of human gut bacterial isolates paired with longitudinal multiomics data enables mechanistic microbiome research.</title>
        <authorList>
            <person name="Poyet M."/>
            <person name="Groussin M."/>
            <person name="Gibbons S.M."/>
            <person name="Avila-Pacheco J."/>
            <person name="Jiang X."/>
            <person name="Kearney S.M."/>
            <person name="Perrotta A.R."/>
            <person name="Berdy B."/>
            <person name="Zhao S."/>
            <person name="Lieberman T.D."/>
            <person name="Swanson P.K."/>
            <person name="Smith M."/>
            <person name="Roesemann S."/>
            <person name="Alexander J.E."/>
            <person name="Rich S.A."/>
            <person name="Livny J."/>
            <person name="Vlamakis H."/>
            <person name="Clish C."/>
            <person name="Bullock K."/>
            <person name="Deik A."/>
            <person name="Scott J."/>
            <person name="Pierce K.A."/>
            <person name="Xavier R.J."/>
            <person name="Alm E.J."/>
        </authorList>
    </citation>
    <scope>NUCLEOTIDE SEQUENCE [LARGE SCALE GENOMIC DNA]</scope>
    <source>
        <strain evidence="1 2">BIOML-A134</strain>
    </source>
</reference>
<dbReference type="Gene3D" id="3.40.470.10">
    <property type="entry name" value="Uracil-DNA glycosylase-like domain"/>
    <property type="match status" value="1"/>
</dbReference>
<dbReference type="AlphaFoldDB" id="A0A5M5DVQ5"/>
<evidence type="ECO:0000313" key="2">
    <source>
        <dbReference type="Proteomes" id="UP000473905"/>
    </source>
</evidence>
<dbReference type="Proteomes" id="UP000473905">
    <property type="component" value="Unassembled WGS sequence"/>
</dbReference>
<accession>A0A5M5DVQ5</accession>
<comment type="caution">
    <text evidence="1">The sequence shown here is derived from an EMBL/GenBank/DDBJ whole genome shotgun (WGS) entry which is preliminary data.</text>
</comment>
<name>A0A5M5DVQ5_BACOV</name>
<gene>
    <name evidence="1" type="ORF">F3D66_15170</name>
</gene>
<keyword evidence="2" id="KW-1185">Reference proteome</keyword>
<evidence type="ECO:0000313" key="1">
    <source>
        <dbReference type="EMBL" id="KAA4096186.1"/>
    </source>
</evidence>
<proteinExistence type="predicted"/>